<sequence>MTPLKKPSLADWSSRLVETVGRFPVTFVYIVLATVHLWFVCGKMSEGDYTCIDFLADLLTLGGIVLSYMLHLFMEGRAGGRRHVVMLSANIVWIAVCSFFACRYPLDGAMTAACIACCVAVAVSLFIVPFRRLGDDRPAISFAIGFLGRAGLAIAVSGLLFLGLELLVLSFFYLFGAQVSDSHFLYLLVFCFVFLAPTLVVVQTPSAEKNRTPRDWMQHRFMNGVIHFLLLPLLFAYLATLYLYVFKIILEWTLPDGWVSWLVTALMFLTVIVVHLLYPVRFQAEDRRFDRRVLRWLPLVVLPLLVLMTIGIVRRFSDYGVSVLRVYLLAFNVWCYAVCIGLCVTRAKWLWWIGGSFAGALLLLSVLPYNVYSFTCGQLCRDIRSLAEEKGIRHFPMRDAELKQIWEGPEDGQSQLLEDKLVYLYTHYDTTDISRVVDAKTVSMQDFLSGEPSFTTVNDMYYFNIQCSASDSVLGIPKGYAAFRTVRYDYETGFLPCYVKHDTLSVTIPYQYRGRKTADTVRMPVAKLKELNESRIQHPALFYGRHTCLYLTGLTCYEEEKDENGFLSGILFVK</sequence>
<dbReference type="RefSeq" id="WP_025068197.1">
    <property type="nucleotide sequence ID" value="NZ_UGTM01000002.1"/>
</dbReference>
<evidence type="ECO:0000256" key="1">
    <source>
        <dbReference type="SAM" id="Phobius"/>
    </source>
</evidence>
<keyword evidence="1" id="KW-1133">Transmembrane helix</keyword>
<feature type="transmembrane region" description="Helical" evidence="1">
    <location>
        <begin position="184"/>
        <end position="204"/>
    </location>
</feature>
<dbReference type="Proteomes" id="UP000255469">
    <property type="component" value="Unassembled WGS sequence"/>
</dbReference>
<gene>
    <name evidence="2" type="ORF">NCTC13067_01904</name>
</gene>
<name>A0A379EDC2_9BACT</name>
<feature type="transmembrane region" description="Helical" evidence="1">
    <location>
        <begin position="52"/>
        <end position="72"/>
    </location>
</feature>
<reference evidence="2 3" key="1">
    <citation type="submission" date="2018-06" db="EMBL/GenBank/DDBJ databases">
        <authorList>
            <consortium name="Pathogen Informatics"/>
            <person name="Doyle S."/>
        </authorList>
    </citation>
    <scope>NUCLEOTIDE SEQUENCE [LARGE SCALE GENOMIC DNA]</scope>
    <source>
        <strain evidence="2 3">NCTC13067</strain>
    </source>
</reference>
<feature type="transmembrane region" description="Helical" evidence="1">
    <location>
        <begin position="140"/>
        <end position="164"/>
    </location>
</feature>
<evidence type="ECO:0000313" key="3">
    <source>
        <dbReference type="Proteomes" id="UP000255469"/>
    </source>
</evidence>
<evidence type="ECO:0000313" key="2">
    <source>
        <dbReference type="EMBL" id="SUB94045.1"/>
    </source>
</evidence>
<accession>A0A379EDC2</accession>
<feature type="transmembrane region" description="Helical" evidence="1">
    <location>
        <begin position="108"/>
        <end position="128"/>
    </location>
</feature>
<keyword evidence="1" id="KW-0812">Transmembrane</keyword>
<feature type="transmembrane region" description="Helical" evidence="1">
    <location>
        <begin position="319"/>
        <end position="342"/>
    </location>
</feature>
<dbReference type="EMBL" id="UGTM01000002">
    <property type="protein sequence ID" value="SUB94045.1"/>
    <property type="molecule type" value="Genomic_DNA"/>
</dbReference>
<feature type="transmembrane region" description="Helical" evidence="1">
    <location>
        <begin position="84"/>
        <end position="102"/>
    </location>
</feature>
<evidence type="ECO:0008006" key="4">
    <source>
        <dbReference type="Google" id="ProtNLM"/>
    </source>
</evidence>
<dbReference type="AlphaFoldDB" id="A0A379EDC2"/>
<organism evidence="2 3">
    <name type="scientific">Prevotella denticola</name>
    <dbReference type="NCBI Taxonomy" id="28129"/>
    <lineage>
        <taxon>Bacteria</taxon>
        <taxon>Pseudomonadati</taxon>
        <taxon>Bacteroidota</taxon>
        <taxon>Bacteroidia</taxon>
        <taxon>Bacteroidales</taxon>
        <taxon>Prevotellaceae</taxon>
        <taxon>Prevotella</taxon>
    </lineage>
</organism>
<feature type="transmembrane region" description="Helical" evidence="1">
    <location>
        <begin position="225"/>
        <end position="246"/>
    </location>
</feature>
<dbReference type="Pfam" id="PF13687">
    <property type="entry name" value="DUF4153"/>
    <property type="match status" value="1"/>
</dbReference>
<feature type="transmembrane region" description="Helical" evidence="1">
    <location>
        <begin position="293"/>
        <end position="313"/>
    </location>
</feature>
<feature type="transmembrane region" description="Helical" evidence="1">
    <location>
        <begin position="349"/>
        <end position="372"/>
    </location>
</feature>
<dbReference type="InterPro" id="IPR025291">
    <property type="entry name" value="DUF4153"/>
</dbReference>
<protein>
    <recommendedName>
        <fullName evidence="4">DUF4153 domain-containing protein</fullName>
    </recommendedName>
</protein>
<feature type="transmembrane region" description="Helical" evidence="1">
    <location>
        <begin position="258"/>
        <end position="281"/>
    </location>
</feature>
<feature type="transmembrane region" description="Helical" evidence="1">
    <location>
        <begin position="20"/>
        <end position="40"/>
    </location>
</feature>
<keyword evidence="1" id="KW-0472">Membrane</keyword>
<proteinExistence type="predicted"/>